<comment type="caution">
    <text evidence="2">The sequence shown here is derived from an EMBL/GenBank/DDBJ whole genome shotgun (WGS) entry which is preliminary data.</text>
</comment>
<feature type="transmembrane region" description="Helical" evidence="1">
    <location>
        <begin position="241"/>
        <end position="263"/>
    </location>
</feature>
<feature type="transmembrane region" description="Helical" evidence="1">
    <location>
        <begin position="74"/>
        <end position="92"/>
    </location>
</feature>
<feature type="transmembrane region" description="Helical" evidence="1">
    <location>
        <begin position="209"/>
        <end position="229"/>
    </location>
</feature>
<dbReference type="AlphaFoldDB" id="A0A164MQZ8"/>
<keyword evidence="1" id="KW-1133">Transmembrane helix</keyword>
<feature type="transmembrane region" description="Helical" evidence="1">
    <location>
        <begin position="154"/>
        <end position="175"/>
    </location>
</feature>
<dbReference type="EMBL" id="LJKE01000067">
    <property type="protein sequence ID" value="KZD61211.1"/>
    <property type="molecule type" value="Genomic_DNA"/>
</dbReference>
<feature type="transmembrane region" description="Helical" evidence="1">
    <location>
        <begin position="181"/>
        <end position="202"/>
    </location>
</feature>
<evidence type="ECO:0000256" key="1">
    <source>
        <dbReference type="SAM" id="Phobius"/>
    </source>
</evidence>
<name>A0A164MQZ8_BACCE</name>
<dbReference type="RefSeq" id="WP_063262041.1">
    <property type="nucleotide sequence ID" value="NZ_LJKE01000067.1"/>
</dbReference>
<dbReference type="PATRIC" id="fig|1396.535.peg.3585"/>
<gene>
    <name evidence="2" type="ORF">B4088_3997</name>
</gene>
<evidence type="ECO:0000313" key="2">
    <source>
        <dbReference type="EMBL" id="KZD61211.1"/>
    </source>
</evidence>
<reference evidence="2 3" key="1">
    <citation type="submission" date="2015-09" db="EMBL/GenBank/DDBJ databases">
        <title>Bacillus cereus food isolates.</title>
        <authorList>
            <person name="Boekhorst J."/>
        </authorList>
    </citation>
    <scope>NUCLEOTIDE SEQUENCE [LARGE SCALE GENOMIC DNA]</scope>
    <source>
        <strain evidence="2 3">B4088</strain>
    </source>
</reference>
<protein>
    <submittedName>
        <fullName evidence="2">Uncharacterized protein</fullName>
    </submittedName>
</protein>
<feature type="transmembrane region" description="Helical" evidence="1">
    <location>
        <begin position="127"/>
        <end position="145"/>
    </location>
</feature>
<keyword evidence="1" id="KW-0812">Transmembrane</keyword>
<sequence>MRLQPTQPKDPRIRSEDEEFLTINCWMYTSIFTSLQYSNRLKVLVGILFTGVLFSLADYVIPALGYTSYDKTDFSVLIPICVVIFYAFCHIGSARWHQYIVHPVLCLILGYSYASILKMIFPIDLEFFRFSVLLAVGFLLFSCFTRKVYTLPMYLFNASVSLICSFYLSYILSYMLTGMKIISYETSYSGLAIFVLYLFHFICGYRHRFTITSGIISFFVSGVATYLFYSIWAKQSFSMDAVLHTLVGGFIFTACFAICSSIATTYCRQPMAHVFLPPPPPRKYTEYDQAYDAGRYQGEQDGYEAGLRDAERRDY</sequence>
<feature type="transmembrane region" description="Helical" evidence="1">
    <location>
        <begin position="43"/>
        <end position="62"/>
    </location>
</feature>
<accession>A0A164MQZ8</accession>
<feature type="transmembrane region" description="Helical" evidence="1">
    <location>
        <begin position="99"/>
        <end position="121"/>
    </location>
</feature>
<keyword evidence="1" id="KW-0472">Membrane</keyword>
<proteinExistence type="predicted"/>
<dbReference type="Proteomes" id="UP000076482">
    <property type="component" value="Unassembled WGS sequence"/>
</dbReference>
<evidence type="ECO:0000313" key="3">
    <source>
        <dbReference type="Proteomes" id="UP000076482"/>
    </source>
</evidence>
<organism evidence="2 3">
    <name type="scientific">Bacillus cereus</name>
    <dbReference type="NCBI Taxonomy" id="1396"/>
    <lineage>
        <taxon>Bacteria</taxon>
        <taxon>Bacillati</taxon>
        <taxon>Bacillota</taxon>
        <taxon>Bacilli</taxon>
        <taxon>Bacillales</taxon>
        <taxon>Bacillaceae</taxon>
        <taxon>Bacillus</taxon>
        <taxon>Bacillus cereus group</taxon>
    </lineage>
</organism>